<keyword evidence="7" id="KW-0997">Cell inner membrane</keyword>
<keyword evidence="10" id="KW-1185">Reference proteome</keyword>
<dbReference type="EMBL" id="CP028942">
    <property type="protein sequence ID" value="QKM65247.1"/>
    <property type="molecule type" value="Genomic_DNA"/>
</dbReference>
<evidence type="ECO:0000259" key="8">
    <source>
        <dbReference type="Pfam" id="PF02308"/>
    </source>
</evidence>
<dbReference type="KEGG" id="ptrp:DCO17_08375"/>
<evidence type="ECO:0000256" key="2">
    <source>
        <dbReference type="ARBA" id="ARBA00009298"/>
    </source>
</evidence>
<dbReference type="InterPro" id="IPR049177">
    <property type="entry name" value="MgtC_SapB_SrpB_YhiD_N"/>
</dbReference>
<comment type="similarity">
    <text evidence="2 7">Belongs to the MgtC/SapB family.</text>
</comment>
<evidence type="ECO:0000256" key="7">
    <source>
        <dbReference type="RuleBase" id="RU365041"/>
    </source>
</evidence>
<evidence type="ECO:0000256" key="5">
    <source>
        <dbReference type="ARBA" id="ARBA00022989"/>
    </source>
</evidence>
<proteinExistence type="inferred from homology"/>
<evidence type="ECO:0000256" key="1">
    <source>
        <dbReference type="ARBA" id="ARBA00004651"/>
    </source>
</evidence>
<feature type="transmembrane region" description="Helical" evidence="7">
    <location>
        <begin position="103"/>
        <end position="121"/>
    </location>
</feature>
<dbReference type="RefSeq" id="WP_173956284.1">
    <property type="nucleotide sequence ID" value="NZ_CP028942.1"/>
</dbReference>
<feature type="domain" description="MgtC/SapB/SrpB/YhiD N-terminal" evidence="8">
    <location>
        <begin position="15"/>
        <end position="146"/>
    </location>
</feature>
<evidence type="ECO:0000256" key="4">
    <source>
        <dbReference type="ARBA" id="ARBA00022692"/>
    </source>
</evidence>
<evidence type="ECO:0000256" key="6">
    <source>
        <dbReference type="ARBA" id="ARBA00023136"/>
    </source>
</evidence>
<reference evidence="9 10" key="1">
    <citation type="submission" date="2018-04" db="EMBL/GenBank/DDBJ databases">
        <title>Polynucleobacter sp. UH21B genome.</title>
        <authorList>
            <person name="Hahn M.W."/>
        </authorList>
    </citation>
    <scope>NUCLEOTIDE SEQUENCE [LARGE SCALE GENOMIC DNA]</scope>
    <source>
        <strain evidence="9 10">MWH-UH21B</strain>
    </source>
</reference>
<dbReference type="PANTHER" id="PTHR33778">
    <property type="entry name" value="PROTEIN MGTC"/>
    <property type="match status" value="1"/>
</dbReference>
<keyword evidence="5 7" id="KW-1133">Transmembrane helix</keyword>
<keyword evidence="4 7" id="KW-0812">Transmembrane</keyword>
<organism evidence="9 10">
    <name type="scientific">Polynucleobacter tropicus</name>
    <dbReference type="NCBI Taxonomy" id="1743174"/>
    <lineage>
        <taxon>Bacteria</taxon>
        <taxon>Pseudomonadati</taxon>
        <taxon>Pseudomonadota</taxon>
        <taxon>Betaproteobacteria</taxon>
        <taxon>Burkholderiales</taxon>
        <taxon>Burkholderiaceae</taxon>
        <taxon>Polynucleobacter</taxon>
    </lineage>
</organism>
<dbReference type="Proteomes" id="UP000503312">
    <property type="component" value="Chromosome"/>
</dbReference>
<evidence type="ECO:0000313" key="10">
    <source>
        <dbReference type="Proteomes" id="UP000503312"/>
    </source>
</evidence>
<dbReference type="AlphaFoldDB" id="A0A6M9Q1V3"/>
<keyword evidence="6 7" id="KW-0472">Membrane</keyword>
<evidence type="ECO:0000256" key="3">
    <source>
        <dbReference type="ARBA" id="ARBA00022475"/>
    </source>
</evidence>
<name>A0A6M9Q1V3_9BURK</name>
<feature type="transmembrane region" description="Helical" evidence="7">
    <location>
        <begin position="77"/>
        <end position="94"/>
    </location>
</feature>
<accession>A0A6M9Q1V3</accession>
<dbReference type="GO" id="GO:0005886">
    <property type="term" value="C:plasma membrane"/>
    <property type="evidence" value="ECO:0007669"/>
    <property type="project" value="UniProtKB-SubCell"/>
</dbReference>
<dbReference type="InterPro" id="IPR003416">
    <property type="entry name" value="MgtC/SapB/SrpB/YhiD_fam"/>
</dbReference>
<feature type="transmembrane region" description="Helical" evidence="7">
    <location>
        <begin position="6"/>
        <end position="26"/>
    </location>
</feature>
<sequence>MSILSSASPVIAAHLLAAMLAGGLIGLERSFHGRPAGFRTHALVCLASALLMTVTAFQSVWIPEVDLELFRTDPTRMAQGIMTGIGFLGAGVIFKEGLNVRGLTTAASIWITAAIGILVGIGFYFPAALATLLVLITLSLFRWIEAKIPSHYYANNAIAYDRNDTPSQSNVRQFLNEHGFRLESVSYRVPEGGTTFEYRMTIRTSDLGNLTRLAEHLSEQKNVRHFEISLTGE</sequence>
<comment type="subcellular location">
    <subcellularLocation>
        <location evidence="7">Cell inner membrane</location>
        <topology evidence="7">Multi-pass membrane protein</topology>
    </subcellularLocation>
    <subcellularLocation>
        <location evidence="1">Cell membrane</location>
        <topology evidence="1">Multi-pass membrane protein</topology>
    </subcellularLocation>
</comment>
<protein>
    <recommendedName>
        <fullName evidence="7">Protein MgtC</fullName>
    </recommendedName>
</protein>
<keyword evidence="3" id="KW-1003">Cell membrane</keyword>
<evidence type="ECO:0000313" key="9">
    <source>
        <dbReference type="EMBL" id="QKM65247.1"/>
    </source>
</evidence>
<dbReference type="Pfam" id="PF02308">
    <property type="entry name" value="MgtC"/>
    <property type="match status" value="1"/>
</dbReference>
<feature type="transmembrane region" description="Helical" evidence="7">
    <location>
        <begin position="38"/>
        <end position="57"/>
    </location>
</feature>
<dbReference type="PRINTS" id="PR01837">
    <property type="entry name" value="MGTCSAPBPROT"/>
</dbReference>
<dbReference type="PANTHER" id="PTHR33778:SF1">
    <property type="entry name" value="MAGNESIUM TRANSPORTER YHID-RELATED"/>
    <property type="match status" value="1"/>
</dbReference>
<gene>
    <name evidence="9" type="ORF">DCO17_08375</name>
</gene>